<name>A0A6B8RVN2_9BACL</name>
<dbReference type="AlphaFoldDB" id="A0A6B8RVN2"/>
<dbReference type="InterPro" id="IPR051532">
    <property type="entry name" value="Ester_Hydrolysis_Enzymes"/>
</dbReference>
<dbReference type="InterPro" id="IPR013830">
    <property type="entry name" value="SGNH_hydro"/>
</dbReference>
<reference evidence="3" key="1">
    <citation type="submission" date="2018-11" db="EMBL/GenBank/DDBJ databases">
        <title>Complete genome sequence of Paenibacillus sp. ML311-T8.</title>
        <authorList>
            <person name="Nam Y.-D."/>
            <person name="Kang J."/>
            <person name="Chung W.-H."/>
            <person name="Park Y.S."/>
        </authorList>
    </citation>
    <scope>NUCLEOTIDE SEQUENCE [LARGE SCALE GENOMIC DNA]</scope>
    <source>
        <strain evidence="3">ML311-T8</strain>
    </source>
</reference>
<dbReference type="Pfam" id="PF13472">
    <property type="entry name" value="Lipase_GDSL_2"/>
    <property type="match status" value="1"/>
</dbReference>
<keyword evidence="2" id="KW-0378">Hydrolase</keyword>
<gene>
    <name evidence="2" type="ORF">EHS13_35620</name>
</gene>
<dbReference type="SUPFAM" id="SSF52266">
    <property type="entry name" value="SGNH hydrolase"/>
    <property type="match status" value="1"/>
</dbReference>
<dbReference type="KEGG" id="ppsc:EHS13_35620"/>
<dbReference type="RefSeq" id="WP_155705073.1">
    <property type="nucleotide sequence ID" value="NZ_CP034235.1"/>
</dbReference>
<feature type="domain" description="SGNH hydrolase-type esterase" evidence="1">
    <location>
        <begin position="19"/>
        <end position="191"/>
    </location>
</feature>
<dbReference type="PANTHER" id="PTHR30383:SF5">
    <property type="entry name" value="SGNH HYDROLASE-TYPE ESTERASE DOMAIN-CONTAINING PROTEIN"/>
    <property type="match status" value="1"/>
</dbReference>
<dbReference type="InterPro" id="IPR036514">
    <property type="entry name" value="SGNH_hydro_sf"/>
</dbReference>
<dbReference type="OrthoDB" id="9777593at2"/>
<dbReference type="PANTHER" id="PTHR30383">
    <property type="entry name" value="THIOESTERASE 1/PROTEASE 1/LYSOPHOSPHOLIPASE L1"/>
    <property type="match status" value="1"/>
</dbReference>
<protein>
    <submittedName>
        <fullName evidence="2">SGNH/GDSL hydrolase family protein</fullName>
    </submittedName>
</protein>
<evidence type="ECO:0000313" key="3">
    <source>
        <dbReference type="Proteomes" id="UP000426246"/>
    </source>
</evidence>
<dbReference type="EMBL" id="CP034235">
    <property type="protein sequence ID" value="QGQ99819.1"/>
    <property type="molecule type" value="Genomic_DNA"/>
</dbReference>
<proteinExistence type="predicted"/>
<keyword evidence="3" id="KW-1185">Reference proteome</keyword>
<dbReference type="Gene3D" id="3.40.50.1110">
    <property type="entry name" value="SGNH hydrolase"/>
    <property type="match status" value="1"/>
</dbReference>
<organism evidence="2 3">
    <name type="scientific">Paenibacillus psychroresistens</name>
    <dbReference type="NCBI Taxonomy" id="1778678"/>
    <lineage>
        <taxon>Bacteria</taxon>
        <taxon>Bacillati</taxon>
        <taxon>Bacillota</taxon>
        <taxon>Bacilli</taxon>
        <taxon>Bacillales</taxon>
        <taxon>Paenibacillaceae</taxon>
        <taxon>Paenibacillus</taxon>
    </lineage>
</organism>
<dbReference type="Proteomes" id="UP000426246">
    <property type="component" value="Chromosome"/>
</dbReference>
<sequence>MLLDQWKVQTDRAFRICTFGSSNTELSFANNGRHNWVDWFYINLRQEIGNHVTVTNLGIGGESTINLLDRIERDVKPHQPALVIVTIGGNDANQEMPIKEYKERLKEICSLIQQYQAIPVLQTYYCPVYHQGNDKFHALFEAYMQVNRELSQELGIPLIDQYAFFEPFYRSEPDEYQKLMRDWLHVNYLGNLVMAQVISRTFGLSSIAIPDDIANEFDPLYEKMLALVKKK</sequence>
<dbReference type="CDD" id="cd00229">
    <property type="entry name" value="SGNH_hydrolase"/>
    <property type="match status" value="1"/>
</dbReference>
<dbReference type="GO" id="GO:0004622">
    <property type="term" value="F:phosphatidylcholine lysophospholipase activity"/>
    <property type="evidence" value="ECO:0007669"/>
    <property type="project" value="TreeGrafter"/>
</dbReference>
<evidence type="ECO:0000259" key="1">
    <source>
        <dbReference type="Pfam" id="PF13472"/>
    </source>
</evidence>
<accession>A0A6B8RVN2</accession>
<evidence type="ECO:0000313" key="2">
    <source>
        <dbReference type="EMBL" id="QGQ99819.1"/>
    </source>
</evidence>